<reference evidence="2" key="2">
    <citation type="journal article" date="2022" name="Sci. Total Environ.">
        <title>Prevalence, transmission, and molecular epidemiology of tet(X)-positive bacteria among humans, animals, and environmental niches in China: An epidemiological, and genomic-based study.</title>
        <authorList>
            <person name="Dong N."/>
            <person name="Zeng Y."/>
            <person name="Cai C."/>
            <person name="Sun C."/>
            <person name="Lu J."/>
            <person name="Liu C."/>
            <person name="Zhou H."/>
            <person name="Sun Q."/>
            <person name="Shu L."/>
            <person name="Wang H."/>
            <person name="Wang Y."/>
            <person name="Wang S."/>
            <person name="Wu C."/>
            <person name="Chan E.W."/>
            <person name="Chen G."/>
            <person name="Shen Z."/>
            <person name="Chen S."/>
            <person name="Zhang R."/>
        </authorList>
    </citation>
    <scope>NUCLEOTIDE SEQUENCE</scope>
    <source>
        <strain evidence="2">R1692</strain>
    </source>
</reference>
<protein>
    <submittedName>
        <fullName evidence="2">Uncharacterized protein</fullName>
    </submittedName>
</protein>
<name>A0ABT7NRL4_9SPHI</name>
<keyword evidence="1" id="KW-0812">Transmembrane</keyword>
<proteinExistence type="predicted"/>
<accession>A0ABT7NRL4</accession>
<feature type="transmembrane region" description="Helical" evidence="1">
    <location>
        <begin position="87"/>
        <end position="104"/>
    </location>
</feature>
<sequence length="113" mass="13175">MEAKEEQIKEWMKSSTVKLPFQDFEDSVMNKIAEAEEQRARMDSSRKYALIFFAIGSLFGMASNYLIADFVEKSKLDVQLKSNIQLVSMLVYVVLILLFSDKIWKLKQSLKRQ</sequence>
<evidence type="ECO:0000313" key="3">
    <source>
        <dbReference type="Proteomes" id="UP001170954"/>
    </source>
</evidence>
<dbReference type="RefSeq" id="WP_149526162.1">
    <property type="nucleotide sequence ID" value="NZ_CP030848.1"/>
</dbReference>
<evidence type="ECO:0000313" key="2">
    <source>
        <dbReference type="EMBL" id="MDM1049819.1"/>
    </source>
</evidence>
<feature type="transmembrane region" description="Helical" evidence="1">
    <location>
        <begin position="48"/>
        <end position="67"/>
    </location>
</feature>
<gene>
    <name evidence="2" type="ORF">HX018_16390</name>
</gene>
<dbReference type="EMBL" id="JACAGK010000058">
    <property type="protein sequence ID" value="MDM1049819.1"/>
    <property type="molecule type" value="Genomic_DNA"/>
</dbReference>
<evidence type="ECO:0000256" key="1">
    <source>
        <dbReference type="SAM" id="Phobius"/>
    </source>
</evidence>
<reference evidence="2" key="1">
    <citation type="submission" date="2020-06" db="EMBL/GenBank/DDBJ databases">
        <authorList>
            <person name="Dong N."/>
        </authorList>
    </citation>
    <scope>NUCLEOTIDE SEQUENCE</scope>
    <source>
        <strain evidence="2">R1692</strain>
    </source>
</reference>
<keyword evidence="3" id="KW-1185">Reference proteome</keyword>
<keyword evidence="1" id="KW-1133">Transmembrane helix</keyword>
<comment type="caution">
    <text evidence="2">The sequence shown here is derived from an EMBL/GenBank/DDBJ whole genome shotgun (WGS) entry which is preliminary data.</text>
</comment>
<keyword evidence="1" id="KW-0472">Membrane</keyword>
<dbReference type="Proteomes" id="UP001170954">
    <property type="component" value="Unassembled WGS sequence"/>
</dbReference>
<organism evidence="2 3">
    <name type="scientific">Sphingobacterium hotanense</name>
    <dbReference type="NCBI Taxonomy" id="649196"/>
    <lineage>
        <taxon>Bacteria</taxon>
        <taxon>Pseudomonadati</taxon>
        <taxon>Bacteroidota</taxon>
        <taxon>Sphingobacteriia</taxon>
        <taxon>Sphingobacteriales</taxon>
        <taxon>Sphingobacteriaceae</taxon>
        <taxon>Sphingobacterium</taxon>
    </lineage>
</organism>